<comment type="subcellular location">
    <subcellularLocation>
        <location evidence="1">Membrane</location>
    </subcellularLocation>
</comment>
<dbReference type="STRING" id="437022.CC99x_02065"/>
<evidence type="ECO:0000256" key="4">
    <source>
        <dbReference type="SAM" id="SignalP"/>
    </source>
</evidence>
<organism evidence="6">
    <name type="scientific">Candidatus Berkiella cookevillensis</name>
    <dbReference type="NCBI Taxonomy" id="437022"/>
    <lineage>
        <taxon>Bacteria</taxon>
        <taxon>Pseudomonadati</taxon>
        <taxon>Pseudomonadota</taxon>
        <taxon>Gammaproteobacteria</taxon>
        <taxon>Candidatus Berkiellales</taxon>
        <taxon>Candidatus Berkiellaceae</taxon>
        <taxon>Candidatus Berkiella</taxon>
    </lineage>
</organism>
<evidence type="ECO:0000259" key="5">
    <source>
        <dbReference type="Pfam" id="PF13505"/>
    </source>
</evidence>
<keyword evidence="3" id="KW-0472">Membrane</keyword>
<dbReference type="Proteomes" id="UP000051494">
    <property type="component" value="Unassembled WGS sequence"/>
</dbReference>
<dbReference type="AlphaFoldDB" id="A0A0Q9YK44"/>
<dbReference type="PANTHER" id="PTHR34001:SF3">
    <property type="entry name" value="BLL7405 PROTEIN"/>
    <property type="match status" value="1"/>
</dbReference>
<name>A0A0Q9YK44_9GAMM</name>
<dbReference type="InterPro" id="IPR051692">
    <property type="entry name" value="OMP-like"/>
</dbReference>
<keyword evidence="2 4" id="KW-0732">Signal</keyword>
<evidence type="ECO:0000313" key="6">
    <source>
        <dbReference type="EMBL" id="KRG17770.1"/>
    </source>
</evidence>
<keyword evidence="8" id="KW-1185">Reference proteome</keyword>
<comment type="caution">
    <text evidence="6">The sequence shown here is derived from an EMBL/GenBank/DDBJ whole genome shotgun (WGS) entry which is preliminary data.</text>
</comment>
<proteinExistence type="predicted"/>
<dbReference type="SUPFAM" id="SSF56925">
    <property type="entry name" value="OMPA-like"/>
    <property type="match status" value="1"/>
</dbReference>
<evidence type="ECO:0000256" key="2">
    <source>
        <dbReference type="ARBA" id="ARBA00022729"/>
    </source>
</evidence>
<gene>
    <name evidence="7" type="ORF">CC99x_011670</name>
    <name evidence="6" type="ORF">CC99x_02065</name>
</gene>
<accession>A0A0Q9YK44</accession>
<dbReference type="InterPro" id="IPR011250">
    <property type="entry name" value="OMP/PagP_B-barrel"/>
</dbReference>
<dbReference type="GO" id="GO:0016020">
    <property type="term" value="C:membrane"/>
    <property type="evidence" value="ECO:0007669"/>
    <property type="project" value="UniProtKB-SubCell"/>
</dbReference>
<evidence type="ECO:0000256" key="3">
    <source>
        <dbReference type="ARBA" id="ARBA00023136"/>
    </source>
</evidence>
<dbReference type="InterPro" id="IPR027385">
    <property type="entry name" value="Beta-barrel_OMP"/>
</dbReference>
<sequence length="247" mass="26592">MQKLSKAVIVSSILLASASAAQAQWQYNFLVGASAGYGDRSGDYHFTTVTPAPALAGTTIARNHSDSGFIWGLLGGFQAHCNSWLFGVETNVDWHDFDDARQHQFNRNLGGGVLEAANTVARYDRGTVVGLTARAGYQMTPYLMPYIRLGAETSNDEYSVVGAFGPANTPAFAMSEDKRTYRFLGGVGLEVPIPSIQGLSLRAEYNYHGKGKVVDLGGVANDNLTFVASNMKPKTHSGKASVVWNFL</sequence>
<dbReference type="PANTHER" id="PTHR34001">
    <property type="entry name" value="BLL7405 PROTEIN"/>
    <property type="match status" value="1"/>
</dbReference>
<reference evidence="6" key="1">
    <citation type="submission" date="2015-09" db="EMBL/GenBank/DDBJ databases">
        <title>Draft Genome Sequences of Two Novel Amoeba-resistant Intranuclear Bacteria, Candidatus Berkiella cookevillensis and Candidatus Berkiella aquae.</title>
        <authorList>
            <person name="Mehari Y.T."/>
            <person name="Arivett B.A."/>
            <person name="Farone A.L."/>
            <person name="Gunderson J.H."/>
            <person name="Farone M.B."/>
        </authorList>
    </citation>
    <scope>NUCLEOTIDE SEQUENCE [LARGE SCALE GENOMIC DNA]</scope>
    <source>
        <strain evidence="6">CC99</strain>
    </source>
</reference>
<reference evidence="7" key="3">
    <citation type="submission" date="2021-06" db="EMBL/GenBank/DDBJ databases">
        <title>Genomic Description and Analysis of Intracellular Bacteria, Candidatus Berkiella cookevillensis and Candidatus Berkiella aquae.</title>
        <authorList>
            <person name="Kidane D.T."/>
            <person name="Mehari Y.T."/>
            <person name="Rice F.C."/>
            <person name="Arivett B.A."/>
            <person name="Farone A.L."/>
            <person name="Berk S.G."/>
            <person name="Farone M.B."/>
        </authorList>
    </citation>
    <scope>NUCLEOTIDE SEQUENCE</scope>
    <source>
        <strain evidence="7">CC99</strain>
    </source>
</reference>
<feature type="signal peptide" evidence="4">
    <location>
        <begin position="1"/>
        <end position="23"/>
    </location>
</feature>
<reference evidence="7" key="2">
    <citation type="journal article" date="2016" name="Genome Announc.">
        <title>Draft Genome Sequences of Two Novel Amoeba-Resistant Intranuclear Bacteria, 'Candidatus Berkiella cookevillensis' and 'Candidatus Berkiella aquae'.</title>
        <authorList>
            <person name="Mehari Y.T."/>
            <person name="Arivett B.A."/>
            <person name="Farone A.L."/>
            <person name="Gunderson J.H."/>
            <person name="Farone M.B."/>
        </authorList>
    </citation>
    <scope>NUCLEOTIDE SEQUENCE</scope>
    <source>
        <strain evidence="7">CC99</strain>
    </source>
</reference>
<dbReference type="EMBL" id="LKHV01000012">
    <property type="protein sequence ID" value="KRG17770.1"/>
    <property type="molecule type" value="Genomic_DNA"/>
</dbReference>
<feature type="chain" id="PRO_5043129670" evidence="4">
    <location>
        <begin position="24"/>
        <end position="247"/>
    </location>
</feature>
<evidence type="ECO:0000256" key="1">
    <source>
        <dbReference type="ARBA" id="ARBA00004370"/>
    </source>
</evidence>
<dbReference type="EMBL" id="LKHV02000001">
    <property type="protein sequence ID" value="MCS5709554.1"/>
    <property type="molecule type" value="Genomic_DNA"/>
</dbReference>
<dbReference type="RefSeq" id="WP_057625166.1">
    <property type="nucleotide sequence ID" value="NZ_LKHV02000001.1"/>
</dbReference>
<feature type="domain" description="Outer membrane protein beta-barrel" evidence="5">
    <location>
        <begin position="14"/>
        <end position="246"/>
    </location>
</feature>
<evidence type="ECO:0000313" key="7">
    <source>
        <dbReference type="EMBL" id="MCS5709554.1"/>
    </source>
</evidence>
<protein>
    <submittedName>
        <fullName evidence="7">Outer membrane beta-barrel protein</fullName>
    </submittedName>
</protein>
<evidence type="ECO:0000313" key="8">
    <source>
        <dbReference type="Proteomes" id="UP000051494"/>
    </source>
</evidence>
<dbReference type="OrthoDB" id="8016903at2"/>
<dbReference type="Gene3D" id="2.40.160.20">
    <property type="match status" value="1"/>
</dbReference>
<dbReference type="Pfam" id="PF13505">
    <property type="entry name" value="OMP_b-brl"/>
    <property type="match status" value="1"/>
</dbReference>